<feature type="transmembrane region" description="Helical" evidence="19">
    <location>
        <begin position="236"/>
        <end position="258"/>
    </location>
</feature>
<dbReference type="GO" id="GO:0016024">
    <property type="term" value="P:CDP-diacylglycerol biosynthetic process"/>
    <property type="evidence" value="ECO:0007669"/>
    <property type="project" value="UniProtKB-UniPathway"/>
</dbReference>
<dbReference type="PANTHER" id="PTHR46382">
    <property type="entry name" value="PHOSPHATIDATE CYTIDYLYLTRANSFERASE"/>
    <property type="match status" value="1"/>
</dbReference>
<evidence type="ECO:0000256" key="13">
    <source>
        <dbReference type="ARBA" id="ARBA00022989"/>
    </source>
</evidence>
<evidence type="ECO:0000256" key="19">
    <source>
        <dbReference type="SAM" id="Phobius"/>
    </source>
</evidence>
<feature type="transmembrane region" description="Helical" evidence="19">
    <location>
        <begin position="172"/>
        <end position="189"/>
    </location>
</feature>
<evidence type="ECO:0000256" key="15">
    <source>
        <dbReference type="ARBA" id="ARBA00023136"/>
    </source>
</evidence>
<feature type="transmembrane region" description="Helical" evidence="19">
    <location>
        <begin position="131"/>
        <end position="152"/>
    </location>
</feature>
<keyword evidence="12 18" id="KW-0548">Nucleotidyltransferase</keyword>
<evidence type="ECO:0000256" key="10">
    <source>
        <dbReference type="ARBA" id="ARBA00022679"/>
    </source>
</evidence>
<evidence type="ECO:0000256" key="3">
    <source>
        <dbReference type="ARBA" id="ARBA00005119"/>
    </source>
</evidence>
<comment type="similarity">
    <text evidence="5 18">Belongs to the CDS family.</text>
</comment>
<evidence type="ECO:0000313" key="20">
    <source>
        <dbReference type="EMBL" id="VYU47357.1"/>
    </source>
</evidence>
<dbReference type="GO" id="GO:0004605">
    <property type="term" value="F:phosphatidate cytidylyltransferase activity"/>
    <property type="evidence" value="ECO:0007669"/>
    <property type="project" value="UniProtKB-EC"/>
</dbReference>
<dbReference type="EC" id="2.7.7.41" evidence="6 18"/>
<dbReference type="PANTHER" id="PTHR46382:SF1">
    <property type="entry name" value="PHOSPHATIDATE CYTIDYLYLTRANSFERASE"/>
    <property type="match status" value="1"/>
</dbReference>
<evidence type="ECO:0000256" key="11">
    <source>
        <dbReference type="ARBA" id="ARBA00022692"/>
    </source>
</evidence>
<proteinExistence type="inferred from homology"/>
<dbReference type="AlphaFoldDB" id="A0A6N3F5D2"/>
<keyword evidence="8" id="KW-1003">Cell membrane</keyword>
<dbReference type="EMBL" id="CACRUE010000039">
    <property type="protein sequence ID" value="VYU47357.1"/>
    <property type="molecule type" value="Genomic_DNA"/>
</dbReference>
<dbReference type="RefSeq" id="WP_024038524.1">
    <property type="nucleotide sequence ID" value="NZ_CACRUE010000039.1"/>
</dbReference>
<keyword evidence="10 18" id="KW-0808">Transferase</keyword>
<keyword evidence="11 18" id="KW-0812">Transmembrane</keyword>
<keyword evidence="13 19" id="KW-1133">Transmembrane helix</keyword>
<accession>A0A6N3F5D2</accession>
<feature type="transmembrane region" description="Helical" evidence="19">
    <location>
        <begin position="49"/>
        <end position="69"/>
    </location>
</feature>
<dbReference type="GO" id="GO:0005886">
    <property type="term" value="C:plasma membrane"/>
    <property type="evidence" value="ECO:0007669"/>
    <property type="project" value="UniProtKB-SubCell"/>
</dbReference>
<dbReference type="UniPathway" id="UPA00557">
    <property type="reaction ID" value="UER00614"/>
</dbReference>
<feature type="transmembrane region" description="Helical" evidence="19">
    <location>
        <begin position="101"/>
        <end position="119"/>
    </location>
</feature>
<gene>
    <name evidence="20" type="primary">cdsA</name>
    <name evidence="20" type="ORF">IBLFYP30_02821</name>
</gene>
<evidence type="ECO:0000256" key="14">
    <source>
        <dbReference type="ARBA" id="ARBA00023098"/>
    </source>
</evidence>
<reference evidence="20" key="1">
    <citation type="submission" date="2019-11" db="EMBL/GenBank/DDBJ databases">
        <authorList>
            <person name="Feng L."/>
        </authorList>
    </citation>
    <scope>NUCLEOTIDE SEQUENCE</scope>
    <source>
        <strain evidence="20">IbartlettiiLFYP30</strain>
    </source>
</reference>
<sequence>MKTRILAGLALVPLLLLVALGGLPLYIGEFVIVAIAIHEFYKAFETKKINPIFTLGYVFALFLLIKNYFSLDMNYTYIFMFILFICSIIPMLQCKKNIMDIIVTFFGIFYVEILIDFIVLTMDNFQDGNKLVWLVFIISFMTDTFAYFSGYLFGKHKLIPNVSPKKTIEGSIGGILGSTICCLIFGYIFKLDMALMIVMGIIGSIIAQIGDLFASSIKRYVGIKDYGNLIPGHGGVLDRFDSVILVAPFVYSAVIFFMK</sequence>
<protein>
    <recommendedName>
        <fullName evidence="7 18">Phosphatidate cytidylyltransferase</fullName>
        <ecNumber evidence="6 18">2.7.7.41</ecNumber>
    </recommendedName>
</protein>
<evidence type="ECO:0000256" key="2">
    <source>
        <dbReference type="ARBA" id="ARBA00004651"/>
    </source>
</evidence>
<keyword evidence="9" id="KW-0444">Lipid biosynthesis</keyword>
<dbReference type="InterPro" id="IPR000374">
    <property type="entry name" value="PC_trans"/>
</dbReference>
<keyword evidence="17" id="KW-1208">Phospholipid metabolism</keyword>
<evidence type="ECO:0000256" key="6">
    <source>
        <dbReference type="ARBA" id="ARBA00012487"/>
    </source>
</evidence>
<dbReference type="Pfam" id="PF01148">
    <property type="entry name" value="CTP_transf_1"/>
    <property type="match status" value="1"/>
</dbReference>
<evidence type="ECO:0000256" key="8">
    <source>
        <dbReference type="ARBA" id="ARBA00022475"/>
    </source>
</evidence>
<organism evidence="20">
    <name type="scientific">Intestinibacter bartlettii</name>
    <dbReference type="NCBI Taxonomy" id="261299"/>
    <lineage>
        <taxon>Bacteria</taxon>
        <taxon>Bacillati</taxon>
        <taxon>Bacillota</taxon>
        <taxon>Clostridia</taxon>
        <taxon>Peptostreptococcales</taxon>
        <taxon>Peptostreptococcaceae</taxon>
        <taxon>Intestinibacter</taxon>
    </lineage>
</organism>
<feature type="transmembrane region" description="Helical" evidence="19">
    <location>
        <begin position="75"/>
        <end position="94"/>
    </location>
</feature>
<evidence type="ECO:0000256" key="17">
    <source>
        <dbReference type="ARBA" id="ARBA00023264"/>
    </source>
</evidence>
<evidence type="ECO:0000256" key="5">
    <source>
        <dbReference type="ARBA" id="ARBA00010185"/>
    </source>
</evidence>
<comment type="pathway">
    <text evidence="3 18">Phospholipid metabolism; CDP-diacylglycerol biosynthesis; CDP-diacylglycerol from sn-glycerol 3-phosphate: step 3/3.</text>
</comment>
<name>A0A6N3F5D2_9FIRM</name>
<keyword evidence="16" id="KW-0594">Phospholipid biosynthesis</keyword>
<comment type="pathway">
    <text evidence="4">Lipid metabolism.</text>
</comment>
<comment type="catalytic activity">
    <reaction evidence="1 18">
        <text>a 1,2-diacyl-sn-glycero-3-phosphate + CTP + H(+) = a CDP-1,2-diacyl-sn-glycerol + diphosphate</text>
        <dbReference type="Rhea" id="RHEA:16229"/>
        <dbReference type="ChEBI" id="CHEBI:15378"/>
        <dbReference type="ChEBI" id="CHEBI:33019"/>
        <dbReference type="ChEBI" id="CHEBI:37563"/>
        <dbReference type="ChEBI" id="CHEBI:58332"/>
        <dbReference type="ChEBI" id="CHEBI:58608"/>
        <dbReference type="EC" id="2.7.7.41"/>
    </reaction>
</comment>
<evidence type="ECO:0000256" key="12">
    <source>
        <dbReference type="ARBA" id="ARBA00022695"/>
    </source>
</evidence>
<evidence type="ECO:0000256" key="1">
    <source>
        <dbReference type="ARBA" id="ARBA00001698"/>
    </source>
</evidence>
<dbReference type="PROSITE" id="PS01315">
    <property type="entry name" value="CDS"/>
    <property type="match status" value="1"/>
</dbReference>
<feature type="transmembrane region" description="Helical" evidence="19">
    <location>
        <begin position="195"/>
        <end position="215"/>
    </location>
</feature>
<keyword evidence="14" id="KW-0443">Lipid metabolism</keyword>
<evidence type="ECO:0000256" key="9">
    <source>
        <dbReference type="ARBA" id="ARBA00022516"/>
    </source>
</evidence>
<evidence type="ECO:0000256" key="16">
    <source>
        <dbReference type="ARBA" id="ARBA00023209"/>
    </source>
</evidence>
<evidence type="ECO:0000256" key="18">
    <source>
        <dbReference type="RuleBase" id="RU003938"/>
    </source>
</evidence>
<keyword evidence="15 19" id="KW-0472">Membrane</keyword>
<feature type="transmembrane region" description="Helical" evidence="19">
    <location>
        <begin position="6"/>
        <end position="37"/>
    </location>
</feature>
<comment type="subcellular location">
    <subcellularLocation>
        <location evidence="2">Cell membrane</location>
        <topology evidence="2">Multi-pass membrane protein</topology>
    </subcellularLocation>
</comment>
<evidence type="ECO:0000256" key="4">
    <source>
        <dbReference type="ARBA" id="ARBA00005189"/>
    </source>
</evidence>
<evidence type="ECO:0000256" key="7">
    <source>
        <dbReference type="ARBA" id="ARBA00019373"/>
    </source>
</evidence>